<accession>A0A7K1LFG5</accession>
<dbReference type="Pfam" id="PF07690">
    <property type="entry name" value="MFS_1"/>
    <property type="match status" value="1"/>
</dbReference>
<feature type="transmembrane region" description="Helical" evidence="8">
    <location>
        <begin position="389"/>
        <end position="411"/>
    </location>
</feature>
<reference evidence="10 11" key="1">
    <citation type="submission" date="2019-12" db="EMBL/GenBank/DDBJ databases">
        <authorList>
            <person name="Li J."/>
            <person name="Shi Y."/>
            <person name="Xu G."/>
            <person name="Xiao D."/>
            <person name="Ran X."/>
        </authorList>
    </citation>
    <scope>NUCLEOTIDE SEQUENCE [LARGE SCALE GENOMIC DNA]</scope>
    <source>
        <strain evidence="10 11">JCM 15915</strain>
    </source>
</reference>
<protein>
    <submittedName>
        <fullName evidence="10">DHA2 family efflux MFS transporter permease subunit</fullName>
    </submittedName>
</protein>
<feature type="transmembrane region" description="Helical" evidence="8">
    <location>
        <begin position="249"/>
        <end position="269"/>
    </location>
</feature>
<feature type="transmembrane region" description="Helical" evidence="8">
    <location>
        <begin position="217"/>
        <end position="237"/>
    </location>
</feature>
<evidence type="ECO:0000256" key="5">
    <source>
        <dbReference type="ARBA" id="ARBA00022692"/>
    </source>
</evidence>
<evidence type="ECO:0000256" key="3">
    <source>
        <dbReference type="ARBA" id="ARBA00022448"/>
    </source>
</evidence>
<feature type="transmembrane region" description="Helical" evidence="8">
    <location>
        <begin position="417"/>
        <end position="436"/>
    </location>
</feature>
<keyword evidence="6 8" id="KW-1133">Transmembrane helix</keyword>
<evidence type="ECO:0000313" key="10">
    <source>
        <dbReference type="EMBL" id="MUN53934.1"/>
    </source>
</evidence>
<name>A0A7K1LFG5_9MICC</name>
<evidence type="ECO:0000256" key="2">
    <source>
        <dbReference type="ARBA" id="ARBA00008537"/>
    </source>
</evidence>
<dbReference type="InterPro" id="IPR004638">
    <property type="entry name" value="EmrB-like"/>
</dbReference>
<feature type="transmembrane region" description="Helical" evidence="8">
    <location>
        <begin position="131"/>
        <end position="150"/>
    </location>
</feature>
<dbReference type="InterPro" id="IPR036259">
    <property type="entry name" value="MFS_trans_sf"/>
</dbReference>
<dbReference type="Gene3D" id="1.20.1720.10">
    <property type="entry name" value="Multidrug resistance protein D"/>
    <property type="match status" value="1"/>
</dbReference>
<dbReference type="SUPFAM" id="SSF103473">
    <property type="entry name" value="MFS general substrate transporter"/>
    <property type="match status" value="2"/>
</dbReference>
<keyword evidence="11" id="KW-1185">Reference proteome</keyword>
<dbReference type="Gene3D" id="1.20.1250.20">
    <property type="entry name" value="MFS general substrate transporter like domains"/>
    <property type="match status" value="1"/>
</dbReference>
<keyword evidence="7 8" id="KW-0472">Membrane</keyword>
<organism evidence="10 11">
    <name type="scientific">Rothia koreensis</name>
    <dbReference type="NCBI Taxonomy" id="592378"/>
    <lineage>
        <taxon>Bacteria</taxon>
        <taxon>Bacillati</taxon>
        <taxon>Actinomycetota</taxon>
        <taxon>Actinomycetes</taxon>
        <taxon>Micrococcales</taxon>
        <taxon>Micrococcaceae</taxon>
        <taxon>Rothia</taxon>
    </lineage>
</organism>
<dbReference type="PANTHER" id="PTHR42718">
    <property type="entry name" value="MAJOR FACILITATOR SUPERFAMILY MULTIDRUG TRANSPORTER MFSC"/>
    <property type="match status" value="1"/>
</dbReference>
<keyword evidence="4" id="KW-1003">Cell membrane</keyword>
<feature type="transmembrane region" description="Helical" evidence="8">
    <location>
        <begin position="63"/>
        <end position="91"/>
    </location>
</feature>
<feature type="transmembrane region" description="Helical" evidence="8">
    <location>
        <begin position="281"/>
        <end position="299"/>
    </location>
</feature>
<dbReference type="GO" id="GO:0005886">
    <property type="term" value="C:plasma membrane"/>
    <property type="evidence" value="ECO:0007669"/>
    <property type="project" value="UniProtKB-SubCell"/>
</dbReference>
<feature type="transmembrane region" description="Helical" evidence="8">
    <location>
        <begin position="456"/>
        <end position="474"/>
    </location>
</feature>
<evidence type="ECO:0000256" key="6">
    <source>
        <dbReference type="ARBA" id="ARBA00022989"/>
    </source>
</evidence>
<feature type="transmembrane region" description="Helical" evidence="8">
    <location>
        <begin position="97"/>
        <end position="119"/>
    </location>
</feature>
<evidence type="ECO:0000256" key="8">
    <source>
        <dbReference type="SAM" id="Phobius"/>
    </source>
</evidence>
<evidence type="ECO:0000256" key="4">
    <source>
        <dbReference type="ARBA" id="ARBA00022475"/>
    </source>
</evidence>
<dbReference type="PROSITE" id="PS50850">
    <property type="entry name" value="MFS"/>
    <property type="match status" value="1"/>
</dbReference>
<evidence type="ECO:0000259" key="9">
    <source>
        <dbReference type="PROSITE" id="PS50850"/>
    </source>
</evidence>
<proteinExistence type="inferred from homology"/>
<dbReference type="GO" id="GO:0022857">
    <property type="term" value="F:transmembrane transporter activity"/>
    <property type="evidence" value="ECO:0007669"/>
    <property type="project" value="InterPro"/>
</dbReference>
<dbReference type="PANTHER" id="PTHR42718:SF9">
    <property type="entry name" value="MAJOR FACILITATOR SUPERFAMILY MULTIDRUG TRANSPORTER MFSC"/>
    <property type="match status" value="1"/>
</dbReference>
<evidence type="ECO:0000256" key="1">
    <source>
        <dbReference type="ARBA" id="ARBA00004651"/>
    </source>
</evidence>
<feature type="transmembrane region" description="Helical" evidence="8">
    <location>
        <begin position="156"/>
        <end position="178"/>
    </location>
</feature>
<evidence type="ECO:0000313" key="11">
    <source>
        <dbReference type="Proteomes" id="UP000462152"/>
    </source>
</evidence>
<feature type="transmembrane region" description="Helical" evidence="8">
    <location>
        <begin position="486"/>
        <end position="508"/>
    </location>
</feature>
<dbReference type="InterPro" id="IPR011701">
    <property type="entry name" value="MFS"/>
</dbReference>
<feature type="transmembrane region" description="Helical" evidence="8">
    <location>
        <begin position="359"/>
        <end position="377"/>
    </location>
</feature>
<comment type="caution">
    <text evidence="10">The sequence shown here is derived from an EMBL/GenBank/DDBJ whole genome shotgun (WGS) entry which is preliminary data.</text>
</comment>
<dbReference type="AlphaFoldDB" id="A0A7K1LFG5"/>
<dbReference type="InterPro" id="IPR020846">
    <property type="entry name" value="MFS_dom"/>
</dbReference>
<feature type="domain" description="Major facilitator superfamily (MFS) profile" evidence="9">
    <location>
        <begin position="65"/>
        <end position="515"/>
    </location>
</feature>
<comment type="subcellular location">
    <subcellularLocation>
        <location evidence="1">Cell membrane</location>
        <topology evidence="1">Multi-pass membrane protein</topology>
    </subcellularLocation>
</comment>
<dbReference type="Proteomes" id="UP000462152">
    <property type="component" value="Unassembled WGS sequence"/>
</dbReference>
<feature type="transmembrane region" description="Helical" evidence="8">
    <location>
        <begin position="190"/>
        <end position="211"/>
    </location>
</feature>
<keyword evidence="3" id="KW-0813">Transport</keyword>
<dbReference type="NCBIfam" id="TIGR00711">
    <property type="entry name" value="efflux_EmrB"/>
    <property type="match status" value="1"/>
</dbReference>
<sequence>MLICDDIRRRDQPPNAVPHIPGSLVVMIMRGNHAVILFDHIVDLLNLFGRVNHMVTENVSQRAVVAVVYVAAMFMSVLDTTIVTVALPAIAHDFEVSVAQVGAVQVAYLVALTVFIPVSGWIGDRIGGKRALLGAIGLFTLGSALCGIATSLPELVVFSAIQGVGGAVMLPVGLAMLFRVYPPSERVQLSATLALVTAIGPALGPVLGGLFTTYGSWRWVFFVNVPIGLLALFWGLVRLKPHTQPSPGRLDMAGFLLAATGFGALMTGVSEGSSVGWDHPLVLALIVAGAILLVLLVIVERRVDRPLIELRLFRNHLFTSATCLYGLASVAYIGGLYVVSTFLQEALGASALEAGTTSVASAVGVIIGGQLVSRVLYHRLGPRRLTTTGLILIGAGLALMAIAGTGTSLWWMRGDLLLLGLGVGAVFIPSQAISMATISSTDTGKASPIFNAGKQLGSAVGVALLASVLTLTTAPNVNSGNDGGALFPFHLAFLVAAAVALASTPVALRIRDSEASATMTRSKDTAEAG</sequence>
<gene>
    <name evidence="10" type="ORF">GMA10_01605</name>
</gene>
<comment type="similarity">
    <text evidence="2">Belongs to the major facilitator superfamily. EmrB family.</text>
</comment>
<keyword evidence="5 8" id="KW-0812">Transmembrane</keyword>
<dbReference type="EMBL" id="WOGT01000001">
    <property type="protein sequence ID" value="MUN53934.1"/>
    <property type="molecule type" value="Genomic_DNA"/>
</dbReference>
<feature type="transmembrane region" description="Helical" evidence="8">
    <location>
        <begin position="320"/>
        <end position="339"/>
    </location>
</feature>
<evidence type="ECO:0000256" key="7">
    <source>
        <dbReference type="ARBA" id="ARBA00023136"/>
    </source>
</evidence>
<dbReference type="PRINTS" id="PR01036">
    <property type="entry name" value="TCRTETB"/>
</dbReference>